<gene>
    <name evidence="2" type="ORF">B0I36DRAFT_310259</name>
</gene>
<dbReference type="EMBL" id="JAGTJQ010000001">
    <property type="protein sequence ID" value="KAH7040245.1"/>
    <property type="molecule type" value="Genomic_DNA"/>
</dbReference>
<comment type="caution">
    <text evidence="2">The sequence shown here is derived from an EMBL/GenBank/DDBJ whole genome shotgun (WGS) entry which is preliminary data.</text>
</comment>
<feature type="region of interest" description="Disordered" evidence="1">
    <location>
        <begin position="155"/>
        <end position="186"/>
    </location>
</feature>
<name>A0A9P9BW49_9PEZI</name>
<evidence type="ECO:0000313" key="3">
    <source>
        <dbReference type="Proteomes" id="UP000756346"/>
    </source>
</evidence>
<keyword evidence="3" id="KW-1185">Reference proteome</keyword>
<evidence type="ECO:0000313" key="2">
    <source>
        <dbReference type="EMBL" id="KAH7040245.1"/>
    </source>
</evidence>
<proteinExistence type="predicted"/>
<dbReference type="Proteomes" id="UP000756346">
    <property type="component" value="Unassembled WGS sequence"/>
</dbReference>
<protein>
    <submittedName>
        <fullName evidence="2">Uncharacterized protein</fullName>
    </submittedName>
</protein>
<sequence length="201" mass="22541">MSCTAHSESVCEGYGPASESGCLTLLLRRWTPSGCRFVQLNPTSRRRYLHSRLAMFQLRKVMYVDETETRCDGACCYFRAAQRQPSCRPGGGSLCLELMGSGRPALRPRSNHGHSWGAAVSVWPVMWRWSRREARDIVDLDHAVWRMRPGATSHREETAGLKLGSSRSSWRVPSEEDGDASRKAAEARDMCVWEGLPAPVQ</sequence>
<dbReference type="AlphaFoldDB" id="A0A9P9BW49"/>
<dbReference type="RefSeq" id="XP_046018300.1">
    <property type="nucleotide sequence ID" value="XM_046152232.1"/>
</dbReference>
<accession>A0A9P9BW49</accession>
<dbReference type="GeneID" id="70181778"/>
<reference evidence="2" key="1">
    <citation type="journal article" date="2021" name="Nat. Commun.">
        <title>Genetic determinants of endophytism in the Arabidopsis root mycobiome.</title>
        <authorList>
            <person name="Mesny F."/>
            <person name="Miyauchi S."/>
            <person name="Thiergart T."/>
            <person name="Pickel B."/>
            <person name="Atanasova L."/>
            <person name="Karlsson M."/>
            <person name="Huettel B."/>
            <person name="Barry K.W."/>
            <person name="Haridas S."/>
            <person name="Chen C."/>
            <person name="Bauer D."/>
            <person name="Andreopoulos W."/>
            <person name="Pangilinan J."/>
            <person name="LaButti K."/>
            <person name="Riley R."/>
            <person name="Lipzen A."/>
            <person name="Clum A."/>
            <person name="Drula E."/>
            <person name="Henrissat B."/>
            <person name="Kohler A."/>
            <person name="Grigoriev I.V."/>
            <person name="Martin F.M."/>
            <person name="Hacquard S."/>
        </authorList>
    </citation>
    <scope>NUCLEOTIDE SEQUENCE</scope>
    <source>
        <strain evidence="2">MPI-CAGE-CH-0230</strain>
    </source>
</reference>
<organism evidence="2 3">
    <name type="scientific">Microdochium trichocladiopsis</name>
    <dbReference type="NCBI Taxonomy" id="1682393"/>
    <lineage>
        <taxon>Eukaryota</taxon>
        <taxon>Fungi</taxon>
        <taxon>Dikarya</taxon>
        <taxon>Ascomycota</taxon>
        <taxon>Pezizomycotina</taxon>
        <taxon>Sordariomycetes</taxon>
        <taxon>Xylariomycetidae</taxon>
        <taxon>Xylariales</taxon>
        <taxon>Microdochiaceae</taxon>
        <taxon>Microdochium</taxon>
    </lineage>
</organism>
<evidence type="ECO:0000256" key="1">
    <source>
        <dbReference type="SAM" id="MobiDB-lite"/>
    </source>
</evidence>